<sequence>MDIYGWDAAESALRAYIAVTAKALGVPPDSTCCTMGRPATGYIALDDRLPGFPDRDLALLWEDTRGWAAAIETHCGEDLIVVSYLGVDPVPAPHQVAGFVKDLLADAQPGSITPPEFPVTPDLLRRLAAFGYTGTHHWMTTRSSS</sequence>
<dbReference type="EMBL" id="VMNW02000063">
    <property type="protein sequence ID" value="KAA9154705.1"/>
    <property type="molecule type" value="Genomic_DNA"/>
</dbReference>
<accession>A0A5N0UVZ4</accession>
<dbReference type="AlphaFoldDB" id="A0A5N0UVZ4"/>
<dbReference type="OrthoDB" id="4190452at2"/>
<dbReference type="Proteomes" id="UP000319769">
    <property type="component" value="Unassembled WGS sequence"/>
</dbReference>
<proteinExistence type="predicted"/>
<dbReference type="RefSeq" id="WP_144749538.1">
    <property type="nucleotide sequence ID" value="NZ_VMNW02000063.1"/>
</dbReference>
<name>A0A5N0UVZ4_9PSEU</name>
<reference evidence="2" key="1">
    <citation type="submission" date="2019-09" db="EMBL/GenBank/DDBJ databases">
        <authorList>
            <person name="Teo W.F.A."/>
            <person name="Duangmal K."/>
        </authorList>
    </citation>
    <scope>NUCLEOTIDE SEQUENCE [LARGE SCALE GENOMIC DNA]</scope>
    <source>
        <strain evidence="2">K81G1</strain>
    </source>
</reference>
<comment type="caution">
    <text evidence="2">The sequence shown here is derived from an EMBL/GenBank/DDBJ whole genome shotgun (WGS) entry which is preliminary data.</text>
</comment>
<dbReference type="InterPro" id="IPR046259">
    <property type="entry name" value="DUF6292"/>
</dbReference>
<keyword evidence="3" id="KW-1185">Reference proteome</keyword>
<protein>
    <recommendedName>
        <fullName evidence="1">DUF6292 domain-containing protein</fullName>
    </recommendedName>
</protein>
<evidence type="ECO:0000259" key="1">
    <source>
        <dbReference type="Pfam" id="PF19809"/>
    </source>
</evidence>
<evidence type="ECO:0000313" key="2">
    <source>
        <dbReference type="EMBL" id="KAA9154705.1"/>
    </source>
</evidence>
<organism evidence="2 3">
    <name type="scientific">Amycolatopsis acidicola</name>
    <dbReference type="NCBI Taxonomy" id="2596893"/>
    <lineage>
        <taxon>Bacteria</taxon>
        <taxon>Bacillati</taxon>
        <taxon>Actinomycetota</taxon>
        <taxon>Actinomycetes</taxon>
        <taxon>Pseudonocardiales</taxon>
        <taxon>Pseudonocardiaceae</taxon>
        <taxon>Amycolatopsis</taxon>
    </lineage>
</organism>
<dbReference type="Pfam" id="PF19809">
    <property type="entry name" value="DUF6292"/>
    <property type="match status" value="1"/>
</dbReference>
<evidence type="ECO:0000313" key="3">
    <source>
        <dbReference type="Proteomes" id="UP000319769"/>
    </source>
</evidence>
<gene>
    <name evidence="2" type="ORF">FPZ12_031510</name>
</gene>
<feature type="domain" description="DUF6292" evidence="1">
    <location>
        <begin position="16"/>
        <end position="102"/>
    </location>
</feature>